<protein>
    <submittedName>
        <fullName evidence="2">Uncharacterized protein</fullName>
    </submittedName>
</protein>
<reference evidence="2 3" key="1">
    <citation type="submission" date="2023-11" db="EMBL/GenBank/DDBJ databases">
        <title>An acidophilic fungus is an integral part of prey digestion in a carnivorous sundew plant.</title>
        <authorList>
            <person name="Tsai I.J."/>
        </authorList>
    </citation>
    <scope>NUCLEOTIDE SEQUENCE [LARGE SCALE GENOMIC DNA]</scope>
    <source>
        <strain evidence="2">169a</strain>
    </source>
</reference>
<feature type="region of interest" description="Disordered" evidence="1">
    <location>
        <begin position="90"/>
        <end position="153"/>
    </location>
</feature>
<dbReference type="PANTHER" id="PTHR39610">
    <property type="entry name" value="BZIP DOMAIN-CONTAINING PROTEIN-RELATED"/>
    <property type="match status" value="1"/>
</dbReference>
<dbReference type="EMBL" id="CP138580">
    <property type="protein sequence ID" value="WPG97894.1"/>
    <property type="molecule type" value="Genomic_DNA"/>
</dbReference>
<dbReference type="AlphaFoldDB" id="A0AAQ3LXZ1"/>
<name>A0AAQ3LXZ1_9PEZI</name>
<feature type="compositionally biased region" description="Polar residues" evidence="1">
    <location>
        <begin position="129"/>
        <end position="139"/>
    </location>
</feature>
<dbReference type="Proteomes" id="UP001303373">
    <property type="component" value="Chromosome 1"/>
</dbReference>
<feature type="compositionally biased region" description="Polar residues" evidence="1">
    <location>
        <begin position="1"/>
        <end position="18"/>
    </location>
</feature>
<gene>
    <name evidence="2" type="ORF">R9X50_00067600</name>
</gene>
<feature type="region of interest" description="Disordered" evidence="1">
    <location>
        <begin position="1"/>
        <end position="39"/>
    </location>
</feature>
<keyword evidence="3" id="KW-1185">Reference proteome</keyword>
<evidence type="ECO:0000313" key="3">
    <source>
        <dbReference type="Proteomes" id="UP001303373"/>
    </source>
</evidence>
<feature type="compositionally biased region" description="Polar residues" evidence="1">
    <location>
        <begin position="216"/>
        <end position="241"/>
    </location>
</feature>
<organism evidence="2 3">
    <name type="scientific">Acrodontium crateriforme</name>
    <dbReference type="NCBI Taxonomy" id="150365"/>
    <lineage>
        <taxon>Eukaryota</taxon>
        <taxon>Fungi</taxon>
        <taxon>Dikarya</taxon>
        <taxon>Ascomycota</taxon>
        <taxon>Pezizomycotina</taxon>
        <taxon>Dothideomycetes</taxon>
        <taxon>Dothideomycetidae</taxon>
        <taxon>Mycosphaerellales</taxon>
        <taxon>Teratosphaeriaceae</taxon>
        <taxon>Acrodontium</taxon>
    </lineage>
</organism>
<dbReference type="PANTHER" id="PTHR39610:SF2">
    <property type="entry name" value="BZIP DOMAIN-CONTAINING PROTEIN"/>
    <property type="match status" value="1"/>
</dbReference>
<evidence type="ECO:0000256" key="1">
    <source>
        <dbReference type="SAM" id="MobiDB-lite"/>
    </source>
</evidence>
<proteinExistence type="predicted"/>
<feature type="compositionally biased region" description="Low complexity" evidence="1">
    <location>
        <begin position="200"/>
        <end position="209"/>
    </location>
</feature>
<sequence length="241" mass="25564">MRATNGTTSPNINQNGSPRSRRRSSLAGLNNVDPHHHRQPSLGELHQQLENEQEAQVNRLLHMIRVQQEQIAAIQRGHDQAIGIPDAASSSAILEPSSPPAGSISAHGNASLNRPHSHSVHSASRHSIVGNNSRGSSPSLRPVSGPLSPSAADFILPASRDESTFYQAETQTLTRENQMLKQRIRELERQISELGGGGSTLSSHLNSHGQGHSPLASPSATNSTENIPSAPTDGDTSGNGP</sequence>
<accession>A0AAQ3LXZ1</accession>
<feature type="region of interest" description="Disordered" evidence="1">
    <location>
        <begin position="188"/>
        <end position="241"/>
    </location>
</feature>
<evidence type="ECO:0000313" key="2">
    <source>
        <dbReference type="EMBL" id="WPG97894.1"/>
    </source>
</evidence>